<dbReference type="EMBL" id="QUMU01000013">
    <property type="protein sequence ID" value="REG25017.1"/>
    <property type="molecule type" value="Genomic_DNA"/>
</dbReference>
<gene>
    <name evidence="1" type="ORF">AA314_04517</name>
    <name evidence="2" type="ORF">ATI61_11380</name>
</gene>
<dbReference type="KEGG" id="age:AA314_04517"/>
<dbReference type="SUPFAM" id="SSF63829">
    <property type="entry name" value="Calcium-dependent phosphotriesterase"/>
    <property type="match status" value="1"/>
</dbReference>
<organism evidence="1 3">
    <name type="scientific">Archangium gephyra</name>
    <dbReference type="NCBI Taxonomy" id="48"/>
    <lineage>
        <taxon>Bacteria</taxon>
        <taxon>Pseudomonadati</taxon>
        <taxon>Myxococcota</taxon>
        <taxon>Myxococcia</taxon>
        <taxon>Myxococcales</taxon>
        <taxon>Cystobacterineae</taxon>
        <taxon>Archangiaceae</taxon>
        <taxon>Archangium</taxon>
    </lineage>
</organism>
<evidence type="ECO:0000313" key="4">
    <source>
        <dbReference type="Proteomes" id="UP000256345"/>
    </source>
</evidence>
<evidence type="ECO:0000313" key="2">
    <source>
        <dbReference type="EMBL" id="REG25017.1"/>
    </source>
</evidence>
<evidence type="ECO:0000313" key="3">
    <source>
        <dbReference type="Proteomes" id="UP000035579"/>
    </source>
</evidence>
<reference evidence="1 3" key="1">
    <citation type="submission" date="2015-05" db="EMBL/GenBank/DDBJ databases">
        <title>Genome assembly of Archangium gephyra DSM 2261.</title>
        <authorList>
            <person name="Sharma G."/>
            <person name="Subramanian S."/>
        </authorList>
    </citation>
    <scope>NUCLEOTIDE SEQUENCE [LARGE SCALE GENOMIC DNA]</scope>
    <source>
        <strain evidence="1 3">DSM 2261</strain>
    </source>
</reference>
<dbReference type="Pfam" id="PF09684">
    <property type="entry name" value="Tail_P2_I"/>
    <property type="match status" value="1"/>
</dbReference>
<sequence>MDANGTRYHLLLGREDWARCRQVAAPSEPVSPLLGELWAGQEKDEPLPSAPRLAWDAETAELTLQPRLFLFLAAQNDVAPTVDDRRGAGRDRYGNTYWVGEDRRSLRVQSSGSGTISVFWPMEPPVAQTPSRGGFGPVNPPTPPPPPLLGGLTVTAHHYLVVGTVEPAGLLVFDLHAGGPPSRILWPDGLAAPFDLAPTRDGGVLLLDRTNRCFWRLDASFHPVRTGGDLLVEQEREDTFQPADGRALRKNPARTFPEGVSLEASSPLAAVDPISIESLADGRVLVLDRGETDSRVLLYRDGAPQGSPVPLVVSGILAQGHPTPLHLVGHDFAFIPDERELAPKRDPGPEEELRSLGRLYVVSAQGNQTLCFRVEERRTDPGQLLLTPLTEYLPMRLFGGKALVASGDRLFYDFPEGFIPLVAQRRPRYEREAVLRTPILDGRTPDCVWHRLFLDACIPPGTSVQVRSRATQERSEVESTAWSLEPVPYLRSDGSELPWVESSTGEHRGTWELLFQHARGQYLQLELTLRGPGNTSPRLHALRAYYPRFSYAERYLPAIYRQGPDAANFLERFLANMEGFFTTLEDRLAAVQVLFDARSAPAETLDWLADWYGLVLDPAWDETRRRLLLRHALDFYQWRGTPRGLRMALRLALDDCPDESIFQEDEPPRSPLRIVEHFRAARLPVRAPATDSLPSGIRTVVPRTRWEPSQGGAQLADRYGEAQAEAGLSPTPQRVPFPLRAPTDKGTAALWDTFSRAVLGFVPSATDAEVTWWREFLTRRYRHIGALNAAWSTSHPALSQVPLPTTLPEDGPALVDWYHFESVVLPMRRAAHRFSVVLPVPKGGTAEQYRERLEQARRVVSLEKPAHTVFDVKFYWAMFRVGEARLGVDTLVDLGSRAPELMTAMVLGRGYLAESYLAASHPGDVADRHILGRDRLAAPPTPGRDLR</sequence>
<dbReference type="InterPro" id="IPR011748">
    <property type="entry name" value="Unchr_phage_tail-like"/>
</dbReference>
<proteinExistence type="predicted"/>
<dbReference type="NCBIfam" id="TIGR02242">
    <property type="entry name" value="tail_TIGR02242"/>
    <property type="match status" value="1"/>
</dbReference>
<reference evidence="2 4" key="2">
    <citation type="submission" date="2018-08" db="EMBL/GenBank/DDBJ databases">
        <title>Genomic Encyclopedia of Archaeal and Bacterial Type Strains, Phase II (KMG-II): from individual species to whole genera.</title>
        <authorList>
            <person name="Goeker M."/>
        </authorList>
    </citation>
    <scope>NUCLEOTIDE SEQUENCE [LARGE SCALE GENOMIC DNA]</scope>
    <source>
        <strain evidence="2 4">DSM 2261</strain>
    </source>
</reference>
<dbReference type="EMBL" id="CP011509">
    <property type="protein sequence ID" value="AKJ02891.1"/>
    <property type="molecule type" value="Genomic_DNA"/>
</dbReference>
<accession>A0AAC8Q8K6</accession>
<dbReference type="Gene3D" id="3.20.20.80">
    <property type="entry name" value="Glycosidases"/>
    <property type="match status" value="1"/>
</dbReference>
<dbReference type="AlphaFoldDB" id="A0AAC8Q8K6"/>
<dbReference type="Proteomes" id="UP000256345">
    <property type="component" value="Unassembled WGS sequence"/>
</dbReference>
<dbReference type="InterPro" id="IPR006521">
    <property type="entry name" value="Tail_protein_I"/>
</dbReference>
<protein>
    <submittedName>
        <fullName evidence="1">NHL repeat domain protein</fullName>
    </submittedName>
    <submittedName>
        <fullName evidence="2">Phage tail-like protein</fullName>
    </submittedName>
</protein>
<name>A0AAC8Q8K6_9BACT</name>
<dbReference type="RefSeq" id="WP_047857101.1">
    <property type="nucleotide sequence ID" value="NZ_CP011509.1"/>
</dbReference>
<dbReference type="Proteomes" id="UP000035579">
    <property type="component" value="Chromosome"/>
</dbReference>
<evidence type="ECO:0000313" key="1">
    <source>
        <dbReference type="EMBL" id="AKJ02891.1"/>
    </source>
</evidence>
<keyword evidence="4" id="KW-1185">Reference proteome</keyword>